<keyword evidence="1" id="KW-1133">Transmembrane helix</keyword>
<evidence type="ECO:0000313" key="3">
    <source>
        <dbReference type="Proteomes" id="UP000694557"/>
    </source>
</evidence>
<sequence length="174" mass="19460">MLPYSNSLLDEVVQILRQVRGQALGLEDPQDLVSSDEAHLGNTMRVPKDHTWRENSNRHLRHLSLLQKEAFFLEESLLATFFTSAIISMGVSSCMAWLIRWTTLVSSSSWILVRVCTLTSATGKTLPDCSISSLARWERDTSPAEAFLLVGSVPHSVGRFQKAMTYPHTVRTNG</sequence>
<reference evidence="2" key="1">
    <citation type="submission" date="2025-08" db="UniProtKB">
        <authorList>
            <consortium name="Ensembl"/>
        </authorList>
    </citation>
    <scope>IDENTIFICATION</scope>
</reference>
<dbReference type="AlphaFoldDB" id="A0A8C7CLT5"/>
<proteinExistence type="predicted"/>
<keyword evidence="1" id="KW-0472">Membrane</keyword>
<reference evidence="2" key="2">
    <citation type="submission" date="2025-09" db="UniProtKB">
        <authorList>
            <consortium name="Ensembl"/>
        </authorList>
    </citation>
    <scope>IDENTIFICATION</scope>
</reference>
<organism evidence="2 3">
    <name type="scientific">Oncorhynchus kisutch</name>
    <name type="common">Coho salmon</name>
    <name type="synonym">Salmo kisutch</name>
    <dbReference type="NCBI Taxonomy" id="8019"/>
    <lineage>
        <taxon>Eukaryota</taxon>
        <taxon>Metazoa</taxon>
        <taxon>Chordata</taxon>
        <taxon>Craniata</taxon>
        <taxon>Vertebrata</taxon>
        <taxon>Euteleostomi</taxon>
        <taxon>Actinopterygii</taxon>
        <taxon>Neopterygii</taxon>
        <taxon>Teleostei</taxon>
        <taxon>Protacanthopterygii</taxon>
        <taxon>Salmoniformes</taxon>
        <taxon>Salmonidae</taxon>
        <taxon>Salmoninae</taxon>
        <taxon>Oncorhynchus</taxon>
    </lineage>
</organism>
<keyword evidence="3" id="KW-1185">Reference proteome</keyword>
<feature type="transmembrane region" description="Helical" evidence="1">
    <location>
        <begin position="77"/>
        <end position="99"/>
    </location>
</feature>
<name>A0A8C7CLT5_ONCKI</name>
<protein>
    <submittedName>
        <fullName evidence="2">Uncharacterized protein</fullName>
    </submittedName>
</protein>
<dbReference type="Ensembl" id="ENSOKIT00005009052.1">
    <property type="protein sequence ID" value="ENSOKIP00005008519.1"/>
    <property type="gene ID" value="ENSOKIG00005003775.1"/>
</dbReference>
<evidence type="ECO:0000256" key="1">
    <source>
        <dbReference type="SAM" id="Phobius"/>
    </source>
</evidence>
<keyword evidence="1" id="KW-0812">Transmembrane</keyword>
<dbReference type="Proteomes" id="UP000694557">
    <property type="component" value="Unassembled WGS sequence"/>
</dbReference>
<evidence type="ECO:0000313" key="2">
    <source>
        <dbReference type="Ensembl" id="ENSOKIP00005008519.1"/>
    </source>
</evidence>
<accession>A0A8C7CLT5</accession>